<keyword evidence="4 6" id="KW-1133">Transmembrane helix</keyword>
<comment type="subcellular location">
    <subcellularLocation>
        <location evidence="1">Membrane</location>
    </subcellularLocation>
</comment>
<dbReference type="GO" id="GO:0008610">
    <property type="term" value="P:lipid biosynthetic process"/>
    <property type="evidence" value="ECO:0007669"/>
    <property type="project" value="InterPro"/>
</dbReference>
<dbReference type="GO" id="GO:0016491">
    <property type="term" value="F:oxidoreductase activity"/>
    <property type="evidence" value="ECO:0007669"/>
    <property type="project" value="InterPro"/>
</dbReference>
<comment type="caution">
    <text evidence="9">The sequence shown here is derived from an EMBL/GenBank/DDBJ whole genome shotgun (WGS) entry which is preliminary data.</text>
</comment>
<evidence type="ECO:0000256" key="1">
    <source>
        <dbReference type="ARBA" id="ARBA00004370"/>
    </source>
</evidence>
<feature type="signal peptide" evidence="7">
    <location>
        <begin position="1"/>
        <end position="24"/>
    </location>
</feature>
<keyword evidence="3 6" id="KW-0812">Transmembrane</keyword>
<feature type="transmembrane region" description="Helical" evidence="6">
    <location>
        <begin position="193"/>
        <end position="213"/>
    </location>
</feature>
<proteinExistence type="inferred from homology"/>
<dbReference type="InterPro" id="IPR050307">
    <property type="entry name" value="Sterol_Desaturase_Related"/>
</dbReference>
<evidence type="ECO:0000313" key="9">
    <source>
        <dbReference type="EMBL" id="PSC74348.1"/>
    </source>
</evidence>
<evidence type="ECO:0000256" key="6">
    <source>
        <dbReference type="SAM" id="Phobius"/>
    </source>
</evidence>
<keyword evidence="5 6" id="KW-0472">Membrane</keyword>
<dbReference type="AlphaFoldDB" id="A0A2P6VJU8"/>
<keyword evidence="7" id="KW-0732">Signal</keyword>
<dbReference type="OrthoDB" id="408954at2759"/>
<evidence type="ECO:0000259" key="8">
    <source>
        <dbReference type="Pfam" id="PF04116"/>
    </source>
</evidence>
<dbReference type="PANTHER" id="PTHR11863">
    <property type="entry name" value="STEROL DESATURASE"/>
    <property type="match status" value="1"/>
</dbReference>
<feature type="transmembrane region" description="Helical" evidence="6">
    <location>
        <begin position="109"/>
        <end position="133"/>
    </location>
</feature>
<reference evidence="9 10" key="1">
    <citation type="journal article" date="2018" name="Plant J.">
        <title>Genome sequences of Chlorella sorokiniana UTEX 1602 and Micractinium conductrix SAG 241.80: implications to maltose excretion by a green alga.</title>
        <authorList>
            <person name="Arriola M.B."/>
            <person name="Velmurugan N."/>
            <person name="Zhang Y."/>
            <person name="Plunkett M.H."/>
            <person name="Hondzo H."/>
            <person name="Barney B.M."/>
        </authorList>
    </citation>
    <scope>NUCLEOTIDE SEQUENCE [LARGE SCALE GENOMIC DNA]</scope>
    <source>
        <strain evidence="9 10">SAG 241.80</strain>
    </source>
</reference>
<evidence type="ECO:0000313" key="10">
    <source>
        <dbReference type="Proteomes" id="UP000239649"/>
    </source>
</evidence>
<evidence type="ECO:0000256" key="4">
    <source>
        <dbReference type="ARBA" id="ARBA00022989"/>
    </source>
</evidence>
<name>A0A2P6VJU8_9CHLO</name>
<evidence type="ECO:0000256" key="2">
    <source>
        <dbReference type="ARBA" id="ARBA00009324"/>
    </source>
</evidence>
<keyword evidence="10" id="KW-1185">Reference proteome</keyword>
<feature type="domain" description="Fatty acid hydroxylase" evidence="8">
    <location>
        <begin position="200"/>
        <end position="329"/>
    </location>
</feature>
<comment type="similarity">
    <text evidence="2">Belongs to the sterol desaturase family.</text>
</comment>
<dbReference type="EMBL" id="LHPF02000005">
    <property type="protein sequence ID" value="PSC74348.1"/>
    <property type="molecule type" value="Genomic_DNA"/>
</dbReference>
<dbReference type="InterPro" id="IPR006694">
    <property type="entry name" value="Fatty_acid_hydroxylase"/>
</dbReference>
<sequence>MRAAGGRGAILALAALAALAAVGAASGGLGDVSLAMARLGGGASGLSGNGTSAWRAPAWTALWERPSGTPKPKEQRLAELREENAWKNNLVLWILPQSARDAMPMPLQTWFRCWIMCMALYFGVGAVWAYYAYFAFGDKLFKQGEIPVWPDIWEQMKVSFYAMPMYAMLPTLTEYCVEQGWTMSYSRVEDIGLKWYIIYFVLYMTSVEFFVYWQHRILHMGVGYSWLHVIHHKYNKGDQMSPFAGLAFHPLDGIMQALPYSWTLFYVPMHFLTHELLLFFTSIWTTNIHDNLHAKIAPVMGAGYHTIHHTLYNYNYGHYFTFVDRLFGTLITPEENEARRAANRREAAERQKAA</sequence>
<dbReference type="Pfam" id="PF04116">
    <property type="entry name" value="FA_hydroxylase"/>
    <property type="match status" value="1"/>
</dbReference>
<accession>A0A2P6VJU8</accession>
<evidence type="ECO:0000256" key="5">
    <source>
        <dbReference type="ARBA" id="ARBA00023136"/>
    </source>
</evidence>
<feature type="chain" id="PRO_5015200519" evidence="7">
    <location>
        <begin position="25"/>
        <end position="354"/>
    </location>
</feature>
<evidence type="ECO:0000256" key="3">
    <source>
        <dbReference type="ARBA" id="ARBA00022692"/>
    </source>
</evidence>
<dbReference type="STRING" id="554055.A0A2P6VJU8"/>
<protein>
    <submittedName>
        <fullName evidence="9">C-5 sterol desaturase</fullName>
    </submittedName>
</protein>
<dbReference type="Proteomes" id="UP000239649">
    <property type="component" value="Unassembled WGS sequence"/>
</dbReference>
<organism evidence="9 10">
    <name type="scientific">Micractinium conductrix</name>
    <dbReference type="NCBI Taxonomy" id="554055"/>
    <lineage>
        <taxon>Eukaryota</taxon>
        <taxon>Viridiplantae</taxon>
        <taxon>Chlorophyta</taxon>
        <taxon>core chlorophytes</taxon>
        <taxon>Trebouxiophyceae</taxon>
        <taxon>Chlorellales</taxon>
        <taxon>Chlorellaceae</taxon>
        <taxon>Chlorella clade</taxon>
        <taxon>Micractinium</taxon>
    </lineage>
</organism>
<dbReference type="GO" id="GO:0016020">
    <property type="term" value="C:membrane"/>
    <property type="evidence" value="ECO:0007669"/>
    <property type="project" value="UniProtKB-SubCell"/>
</dbReference>
<evidence type="ECO:0000256" key="7">
    <source>
        <dbReference type="SAM" id="SignalP"/>
    </source>
</evidence>
<gene>
    <name evidence="9" type="ORF">C2E20_2729</name>
</gene>
<dbReference type="GO" id="GO:0005506">
    <property type="term" value="F:iron ion binding"/>
    <property type="evidence" value="ECO:0007669"/>
    <property type="project" value="InterPro"/>
</dbReference>